<organism evidence="2">
    <name type="scientific">Daucus carota subsp. sativus</name>
    <name type="common">Carrot</name>
    <dbReference type="NCBI Taxonomy" id="79200"/>
    <lineage>
        <taxon>Eukaryota</taxon>
        <taxon>Viridiplantae</taxon>
        <taxon>Streptophyta</taxon>
        <taxon>Embryophyta</taxon>
        <taxon>Tracheophyta</taxon>
        <taxon>Spermatophyta</taxon>
        <taxon>Magnoliopsida</taxon>
        <taxon>eudicotyledons</taxon>
        <taxon>Gunneridae</taxon>
        <taxon>Pentapetalae</taxon>
        <taxon>asterids</taxon>
        <taxon>campanulids</taxon>
        <taxon>Apiales</taxon>
        <taxon>Apiaceae</taxon>
        <taxon>Apioideae</taxon>
        <taxon>Scandiceae</taxon>
        <taxon>Daucinae</taxon>
        <taxon>Daucus</taxon>
        <taxon>Daucus sect. Daucus</taxon>
    </lineage>
</organism>
<evidence type="ECO:0000256" key="1">
    <source>
        <dbReference type="SAM" id="MobiDB-lite"/>
    </source>
</evidence>
<dbReference type="EMBL" id="LNRQ01000007">
    <property type="protein sequence ID" value="KZM88350.1"/>
    <property type="molecule type" value="Genomic_DNA"/>
</dbReference>
<dbReference type="AlphaFoldDB" id="A0A161ZPM4"/>
<gene>
    <name evidence="2" type="ORF">DCAR_025425</name>
</gene>
<sequence length="169" mass="18465">MRLSEDSDYTINSMLFRSLSHASSQSVVPFSEVPSRNLSPPSSQLVVPSNEVPPRRLNLGPSSQEVVSVRLQLDLGETPLVAQEEDQTSQQVVPSSEIPFKNLVSTFSQPVVPSSEVSPRRLNLGLSSQEVVSVSRIRDRLRLDLGETPLGAQEEDQTNTMVPPKTADA</sequence>
<proteinExistence type="predicted"/>
<dbReference type="Gramene" id="KZM88350">
    <property type="protein sequence ID" value="KZM88350"/>
    <property type="gene ID" value="DCAR_025425"/>
</dbReference>
<evidence type="ECO:0000313" key="2">
    <source>
        <dbReference type="EMBL" id="KZM88350.1"/>
    </source>
</evidence>
<feature type="compositionally biased region" description="Low complexity" evidence="1">
    <location>
        <begin position="38"/>
        <end position="49"/>
    </location>
</feature>
<protein>
    <submittedName>
        <fullName evidence="2">Uncharacterized protein</fullName>
    </submittedName>
</protein>
<name>A0A161ZPM4_DAUCS</name>
<feature type="region of interest" description="Disordered" evidence="1">
    <location>
        <begin position="31"/>
        <end position="52"/>
    </location>
</feature>
<feature type="region of interest" description="Disordered" evidence="1">
    <location>
        <begin position="146"/>
        <end position="169"/>
    </location>
</feature>
<reference evidence="2" key="1">
    <citation type="journal article" date="2016" name="Nat. Genet.">
        <title>A high-quality carrot genome assembly provides new insights into carotenoid accumulation and asterid genome evolution.</title>
        <authorList>
            <person name="Iorizzo M."/>
            <person name="Ellison S."/>
            <person name="Senalik D."/>
            <person name="Zeng P."/>
            <person name="Satapoomin P."/>
            <person name="Huang J."/>
            <person name="Bowman M."/>
            <person name="Iovene M."/>
            <person name="Sanseverino W."/>
            <person name="Cavagnaro P."/>
            <person name="Yildiz M."/>
            <person name="Macko-Podgorni A."/>
            <person name="Moranska E."/>
            <person name="Grzebelus E."/>
            <person name="Grzebelus D."/>
            <person name="Ashrafi H."/>
            <person name="Zheng Z."/>
            <person name="Cheng S."/>
            <person name="Spooner D."/>
            <person name="Van Deynze A."/>
            <person name="Simon P."/>
        </authorList>
    </citation>
    <scope>NUCLEOTIDE SEQUENCE [LARGE SCALE GENOMIC DNA]</scope>
    <source>
        <tissue evidence="2">Leaf</tissue>
    </source>
</reference>
<accession>A0A161ZPM4</accession>
<comment type="caution">
    <text evidence="2">The sequence shown here is derived from an EMBL/GenBank/DDBJ whole genome shotgun (WGS) entry which is preliminary data.</text>
</comment>